<evidence type="ECO:0000313" key="2">
    <source>
        <dbReference type="Proteomes" id="UP001177003"/>
    </source>
</evidence>
<evidence type="ECO:0000313" key="1">
    <source>
        <dbReference type="EMBL" id="CAI9280031.1"/>
    </source>
</evidence>
<organism evidence="1 2">
    <name type="scientific">Lactuca saligna</name>
    <name type="common">Willowleaf lettuce</name>
    <dbReference type="NCBI Taxonomy" id="75948"/>
    <lineage>
        <taxon>Eukaryota</taxon>
        <taxon>Viridiplantae</taxon>
        <taxon>Streptophyta</taxon>
        <taxon>Embryophyta</taxon>
        <taxon>Tracheophyta</taxon>
        <taxon>Spermatophyta</taxon>
        <taxon>Magnoliopsida</taxon>
        <taxon>eudicotyledons</taxon>
        <taxon>Gunneridae</taxon>
        <taxon>Pentapetalae</taxon>
        <taxon>asterids</taxon>
        <taxon>campanulids</taxon>
        <taxon>Asterales</taxon>
        <taxon>Asteraceae</taxon>
        <taxon>Cichorioideae</taxon>
        <taxon>Cichorieae</taxon>
        <taxon>Lactucinae</taxon>
        <taxon>Lactuca</taxon>
    </lineage>
</organism>
<protein>
    <recommendedName>
        <fullName evidence="3">E2F-associated phosphoprotein</fullName>
    </recommendedName>
</protein>
<dbReference type="Pfam" id="PF10238">
    <property type="entry name" value="Eapp_C"/>
    <property type="match status" value="1"/>
</dbReference>
<reference evidence="1" key="1">
    <citation type="submission" date="2023-04" db="EMBL/GenBank/DDBJ databases">
        <authorList>
            <person name="Vijverberg K."/>
            <person name="Xiong W."/>
            <person name="Schranz E."/>
        </authorList>
    </citation>
    <scope>NUCLEOTIDE SEQUENCE</scope>
</reference>
<dbReference type="PANTHER" id="PTHR15967">
    <property type="entry name" value="E2F-ASSOCIATED PHOSPHOPROTEIN"/>
    <property type="match status" value="1"/>
</dbReference>
<dbReference type="InterPro" id="IPR019370">
    <property type="entry name" value="E2F-assoc_phosphoprotein"/>
</dbReference>
<accession>A0AA36E219</accession>
<dbReference type="EMBL" id="OX465080">
    <property type="protein sequence ID" value="CAI9280031.1"/>
    <property type="molecule type" value="Genomic_DNA"/>
</dbReference>
<sequence>MYHFYFMSQQKEDALINESIDCKEKDNNQDQDVVSSDDDVIDYSVKPELYDPNLDDKDQLWIQKKRKGQYSDAVLTCPACFTTLCLESQRHEKYVTQYRAMFVLNCKIKKGQHVSSSSSSKDKGSLKRKRVRKSLAVDGESFTPVCCSVCETEVGVIDDDEQCCWEILGGSEEFIVENVHSQTSEDDTVILNVRKKLGFNIPLKFVEVFYNKRVIYI</sequence>
<evidence type="ECO:0008006" key="3">
    <source>
        <dbReference type="Google" id="ProtNLM"/>
    </source>
</evidence>
<keyword evidence="2" id="KW-1185">Reference proteome</keyword>
<dbReference type="Proteomes" id="UP001177003">
    <property type="component" value="Chromosome 4"/>
</dbReference>
<proteinExistence type="predicted"/>
<dbReference type="AlphaFoldDB" id="A0AA36E219"/>
<name>A0AA36E219_LACSI</name>
<gene>
    <name evidence="1" type="ORF">LSALG_LOCUS19793</name>
</gene>
<dbReference type="PANTHER" id="PTHR15967:SF0">
    <property type="entry name" value="E2F-ASSOCIATED PHOSPHOPROTEIN"/>
    <property type="match status" value="1"/>
</dbReference>
<dbReference type="GO" id="GO:0005634">
    <property type="term" value="C:nucleus"/>
    <property type="evidence" value="ECO:0007669"/>
    <property type="project" value="TreeGrafter"/>
</dbReference>